<dbReference type="RefSeq" id="WP_204131375.1">
    <property type="nucleotide sequence ID" value="NZ_JAFDVD010000012.1"/>
</dbReference>
<proteinExistence type="predicted"/>
<protein>
    <submittedName>
        <fullName evidence="1">DUF2505 domain-containing protein</fullName>
    </submittedName>
</protein>
<reference evidence="1" key="1">
    <citation type="submission" date="2021-02" db="EMBL/GenBank/DDBJ databases">
        <title>Phycicoccus sp. MQZ13P-5T, whole genome shotgun sequence.</title>
        <authorList>
            <person name="Tuo L."/>
        </authorList>
    </citation>
    <scope>NUCLEOTIDE SEQUENCE</scope>
    <source>
        <strain evidence="1">MQZ13P-5</strain>
    </source>
</reference>
<dbReference type="EMBL" id="JAFDVD010000012">
    <property type="protein sequence ID" value="MBM6400904.1"/>
    <property type="molecule type" value="Genomic_DNA"/>
</dbReference>
<comment type="caution">
    <text evidence="1">The sequence shown here is derived from an EMBL/GenBank/DDBJ whole genome shotgun (WGS) entry which is preliminary data.</text>
</comment>
<dbReference type="Pfam" id="PF10698">
    <property type="entry name" value="DUF2505"/>
    <property type="match status" value="1"/>
</dbReference>
<dbReference type="Proteomes" id="UP001430172">
    <property type="component" value="Unassembled WGS sequence"/>
</dbReference>
<accession>A0ABS2CM09</accession>
<sequence>MRLTRREQLPAGPEEVYAVLTDPAFQEAKCAATTDGGAYSADVTPTATGHRVHTSRELPADGLPDVARSFVGATLTVVEDYEWGAAGPDGTREAAVDLHVKGAPLTLKGVLRLEPDGSGSVEVLDAELKANVPFVGGKIEKAAAEPIGAAIGVEVELLRERLGG</sequence>
<keyword evidence="2" id="KW-1185">Reference proteome</keyword>
<evidence type="ECO:0000313" key="2">
    <source>
        <dbReference type="Proteomes" id="UP001430172"/>
    </source>
</evidence>
<organism evidence="1 2">
    <name type="scientific">Phycicoccus sonneratiae</name>
    <dbReference type="NCBI Taxonomy" id="2807628"/>
    <lineage>
        <taxon>Bacteria</taxon>
        <taxon>Bacillati</taxon>
        <taxon>Actinomycetota</taxon>
        <taxon>Actinomycetes</taxon>
        <taxon>Micrococcales</taxon>
        <taxon>Intrasporangiaceae</taxon>
        <taxon>Phycicoccus</taxon>
    </lineage>
</organism>
<name>A0ABS2CM09_9MICO</name>
<gene>
    <name evidence="1" type="ORF">JQN70_10945</name>
</gene>
<evidence type="ECO:0000313" key="1">
    <source>
        <dbReference type="EMBL" id="MBM6400904.1"/>
    </source>
</evidence>
<dbReference type="InterPro" id="IPR019639">
    <property type="entry name" value="DUF2505"/>
</dbReference>